<evidence type="ECO:0000256" key="3">
    <source>
        <dbReference type="ARBA" id="ARBA00004968"/>
    </source>
</evidence>
<dbReference type="InterPro" id="IPR006680">
    <property type="entry name" value="Amidohydro-rel"/>
</dbReference>
<comment type="similarity">
    <text evidence="6">Belongs to the metallo-dependent hydrolases superfamily. Allantoinase family.</text>
</comment>
<dbReference type="OrthoDB" id="9775759at2"/>
<evidence type="ECO:0000313" key="14">
    <source>
        <dbReference type="Proteomes" id="UP000193900"/>
    </source>
</evidence>
<evidence type="ECO:0000256" key="6">
    <source>
        <dbReference type="ARBA" id="ARBA00010368"/>
    </source>
</evidence>
<accession>A0A1Y5SJJ7</accession>
<evidence type="ECO:0000256" key="9">
    <source>
        <dbReference type="ARBA" id="ARBA00022723"/>
    </source>
</evidence>
<comment type="function">
    <text evidence="2">Catalyzes the reversible cyclization of carbamoyl aspartate to dihydroorotate.</text>
</comment>
<dbReference type="NCBIfam" id="TIGR00857">
    <property type="entry name" value="pyrC_multi"/>
    <property type="match status" value="1"/>
</dbReference>
<dbReference type="InterPro" id="IPR011059">
    <property type="entry name" value="Metal-dep_hydrolase_composite"/>
</dbReference>
<dbReference type="PANTHER" id="PTHR43668">
    <property type="entry name" value="ALLANTOINASE"/>
    <property type="match status" value="1"/>
</dbReference>
<comment type="cofactor">
    <cofactor evidence="1">
        <name>Zn(2+)</name>
        <dbReference type="ChEBI" id="CHEBI:29105"/>
    </cofactor>
</comment>
<dbReference type="EC" id="3.5.2.5" evidence="8"/>
<evidence type="ECO:0000256" key="11">
    <source>
        <dbReference type="ARBA" id="ARBA00022833"/>
    </source>
</evidence>
<evidence type="ECO:0000259" key="12">
    <source>
        <dbReference type="Pfam" id="PF01979"/>
    </source>
</evidence>
<comment type="subunit">
    <text evidence="7">Homotetramer.</text>
</comment>
<dbReference type="Pfam" id="PF01979">
    <property type="entry name" value="Amidohydro_1"/>
    <property type="match status" value="1"/>
</dbReference>
<dbReference type="GO" id="GO:0006145">
    <property type="term" value="P:purine nucleobase catabolic process"/>
    <property type="evidence" value="ECO:0007669"/>
    <property type="project" value="TreeGrafter"/>
</dbReference>
<dbReference type="Gene3D" id="3.20.20.140">
    <property type="entry name" value="Metal-dependent hydrolases"/>
    <property type="match status" value="1"/>
</dbReference>
<evidence type="ECO:0000313" key="13">
    <source>
        <dbReference type="EMBL" id="SLN42315.1"/>
    </source>
</evidence>
<dbReference type="NCBIfam" id="TIGR03178">
    <property type="entry name" value="allantoinase"/>
    <property type="match status" value="1"/>
</dbReference>
<name>A0A1Y5SJJ7_9RHOB</name>
<dbReference type="GO" id="GO:0004038">
    <property type="term" value="F:allantoinase activity"/>
    <property type="evidence" value="ECO:0007669"/>
    <property type="project" value="UniProtKB-EC"/>
</dbReference>
<protein>
    <recommendedName>
        <fullName evidence="8">allantoinase</fullName>
        <ecNumber evidence="8">3.5.2.5</ecNumber>
    </recommendedName>
</protein>
<evidence type="ECO:0000256" key="8">
    <source>
        <dbReference type="ARBA" id="ARBA00012863"/>
    </source>
</evidence>
<dbReference type="AlphaFoldDB" id="A0A1Y5SJJ7"/>
<proteinExistence type="inferred from homology"/>
<dbReference type="SUPFAM" id="SSF51338">
    <property type="entry name" value="Composite domain of metallo-dependent hydrolases"/>
    <property type="match status" value="1"/>
</dbReference>
<evidence type="ECO:0000256" key="7">
    <source>
        <dbReference type="ARBA" id="ARBA00011881"/>
    </source>
</evidence>
<sequence length="476" mass="51053">MSERSVETVISNGTIVNEDGRQQADIAIDDGRIVGIGAPGTLPAGREVIDAEGQMILPGIIDVHVHFREPGMTHKEDWGTGSAAAALGGVTTVFDMPNTDPPVDTPAHFAEKLAFAEEKSIVDFGIYGLLGEHNLDQLEALAEAGVCGFKLFLGNTTGDLPCPNDGAVLEGFEILARLGLRCSIHAENSPMLFWRQNRLKAAGRNDPLAHLAARTDVVAVEALSRSGVIAEWTGARIHIVHESCAASLPYIRFFKERGVDITVETLPQYLYLAAEEMLSPGGDLIRMNPPIRQRAHQEPLWAGLKDGTIDMVSTDHAPHALSEKDAPTIWDIACGFPGVQTSLPLMLDAVAKDRMTLEDVVRTMSAAPARAFGLFGRKGVVRVGAEADLALVDPNKAHTIRARELASRGKLTPYDGWTVQGSVMRTLVRGQTVAVDGKIVGKAGSGRLVRPEMPPPAPRNTATTMQAIMTPGAQPW</sequence>
<dbReference type="Gene3D" id="2.30.40.10">
    <property type="entry name" value="Urease, subunit C, domain 1"/>
    <property type="match status" value="1"/>
</dbReference>
<evidence type="ECO:0000256" key="5">
    <source>
        <dbReference type="ARBA" id="ARBA00010286"/>
    </source>
</evidence>
<keyword evidence="9" id="KW-0479">Metal-binding</keyword>
<evidence type="ECO:0000256" key="1">
    <source>
        <dbReference type="ARBA" id="ARBA00001947"/>
    </source>
</evidence>
<evidence type="ECO:0000256" key="4">
    <source>
        <dbReference type="ARBA" id="ARBA00008829"/>
    </source>
</evidence>
<dbReference type="InterPro" id="IPR017593">
    <property type="entry name" value="Allantoinase"/>
</dbReference>
<comment type="pathway">
    <text evidence="3">Nitrogen metabolism; (S)-allantoin degradation; allantoate from (S)-allantoin: step 1/1.</text>
</comment>
<dbReference type="GO" id="GO:0000256">
    <property type="term" value="P:allantoin catabolic process"/>
    <property type="evidence" value="ECO:0007669"/>
    <property type="project" value="InterPro"/>
</dbReference>
<dbReference type="Proteomes" id="UP000193900">
    <property type="component" value="Unassembled WGS sequence"/>
</dbReference>
<dbReference type="GO" id="GO:0050897">
    <property type="term" value="F:cobalt ion binding"/>
    <property type="evidence" value="ECO:0007669"/>
    <property type="project" value="InterPro"/>
</dbReference>
<evidence type="ECO:0000256" key="2">
    <source>
        <dbReference type="ARBA" id="ARBA00002368"/>
    </source>
</evidence>
<dbReference type="PROSITE" id="PS00482">
    <property type="entry name" value="DIHYDROOROTASE_1"/>
    <property type="match status" value="1"/>
</dbReference>
<feature type="domain" description="Amidohydrolase-related" evidence="12">
    <location>
        <begin position="55"/>
        <end position="433"/>
    </location>
</feature>
<organism evidence="13 14">
    <name type="scientific">Roseisalinus antarcticus</name>
    <dbReference type="NCBI Taxonomy" id="254357"/>
    <lineage>
        <taxon>Bacteria</taxon>
        <taxon>Pseudomonadati</taxon>
        <taxon>Pseudomonadota</taxon>
        <taxon>Alphaproteobacteria</taxon>
        <taxon>Rhodobacterales</taxon>
        <taxon>Roseobacteraceae</taxon>
        <taxon>Roseisalinus</taxon>
    </lineage>
</organism>
<keyword evidence="10 13" id="KW-0378">Hydrolase</keyword>
<keyword evidence="14" id="KW-1185">Reference proteome</keyword>
<keyword evidence="11" id="KW-0862">Zinc</keyword>
<dbReference type="GO" id="GO:0008270">
    <property type="term" value="F:zinc ion binding"/>
    <property type="evidence" value="ECO:0007669"/>
    <property type="project" value="InterPro"/>
</dbReference>
<evidence type="ECO:0000256" key="10">
    <source>
        <dbReference type="ARBA" id="ARBA00022801"/>
    </source>
</evidence>
<comment type="similarity">
    <text evidence="4">Belongs to the metallo-dependent hydrolases superfamily. Hydantoinase/dihydropyrimidinase family.</text>
</comment>
<dbReference type="PROSITE" id="PS00483">
    <property type="entry name" value="DIHYDROOROTASE_2"/>
    <property type="match status" value="1"/>
</dbReference>
<dbReference type="InterPro" id="IPR002195">
    <property type="entry name" value="Dihydroorotase_CS"/>
</dbReference>
<dbReference type="InterPro" id="IPR050138">
    <property type="entry name" value="DHOase/Allantoinase_Hydrolase"/>
</dbReference>
<dbReference type="GO" id="GO:0005737">
    <property type="term" value="C:cytoplasm"/>
    <property type="evidence" value="ECO:0007669"/>
    <property type="project" value="TreeGrafter"/>
</dbReference>
<reference evidence="13 14" key="1">
    <citation type="submission" date="2017-03" db="EMBL/GenBank/DDBJ databases">
        <authorList>
            <person name="Afonso C.L."/>
            <person name="Miller P.J."/>
            <person name="Scott M.A."/>
            <person name="Spackman E."/>
            <person name="Goraichik I."/>
            <person name="Dimitrov K.M."/>
            <person name="Suarez D.L."/>
            <person name="Swayne D.E."/>
        </authorList>
    </citation>
    <scope>NUCLEOTIDE SEQUENCE [LARGE SCALE GENOMIC DNA]</scope>
    <source>
        <strain evidence="13 14">CECT 7023</strain>
    </source>
</reference>
<dbReference type="SUPFAM" id="SSF51556">
    <property type="entry name" value="Metallo-dependent hydrolases"/>
    <property type="match status" value="1"/>
</dbReference>
<dbReference type="PANTHER" id="PTHR43668:SF2">
    <property type="entry name" value="ALLANTOINASE"/>
    <property type="match status" value="1"/>
</dbReference>
<dbReference type="EMBL" id="FWFZ01000007">
    <property type="protein sequence ID" value="SLN42315.1"/>
    <property type="molecule type" value="Genomic_DNA"/>
</dbReference>
<comment type="similarity">
    <text evidence="5">Belongs to the metallo-dependent hydrolases superfamily. DHOase family. Class I DHOase subfamily.</text>
</comment>
<gene>
    <name evidence="13" type="primary">allB_1</name>
    <name evidence="13" type="ORF">ROA7023_01689</name>
</gene>
<dbReference type="InterPro" id="IPR032466">
    <property type="entry name" value="Metal_Hydrolase"/>
</dbReference>
<dbReference type="RefSeq" id="WP_085878566.1">
    <property type="nucleotide sequence ID" value="NZ_FWFZ01000007.1"/>
</dbReference>
<dbReference type="FunFam" id="3.20.20.140:FF:000174">
    <property type="entry name" value="Dihydropyrimidinase-related protein 2"/>
    <property type="match status" value="1"/>
</dbReference>